<evidence type="ECO:0008006" key="4">
    <source>
        <dbReference type="Google" id="ProtNLM"/>
    </source>
</evidence>
<dbReference type="InterPro" id="IPR036691">
    <property type="entry name" value="Endo/exonu/phosph_ase_sf"/>
</dbReference>
<dbReference type="EMBL" id="JAUJYO010000010">
    <property type="protein sequence ID" value="KAK1305731.1"/>
    <property type="molecule type" value="Genomic_DNA"/>
</dbReference>
<organism evidence="2 3">
    <name type="scientific">Acorus calamus</name>
    <name type="common">Sweet flag</name>
    <dbReference type="NCBI Taxonomy" id="4465"/>
    <lineage>
        <taxon>Eukaryota</taxon>
        <taxon>Viridiplantae</taxon>
        <taxon>Streptophyta</taxon>
        <taxon>Embryophyta</taxon>
        <taxon>Tracheophyta</taxon>
        <taxon>Spermatophyta</taxon>
        <taxon>Magnoliopsida</taxon>
        <taxon>Liliopsida</taxon>
        <taxon>Acoraceae</taxon>
        <taxon>Acorus</taxon>
    </lineage>
</organism>
<evidence type="ECO:0000256" key="1">
    <source>
        <dbReference type="SAM" id="MobiDB-lite"/>
    </source>
</evidence>
<feature type="region of interest" description="Disordered" evidence="1">
    <location>
        <begin position="209"/>
        <end position="236"/>
    </location>
</feature>
<reference evidence="2" key="2">
    <citation type="submission" date="2023-06" db="EMBL/GenBank/DDBJ databases">
        <authorList>
            <person name="Ma L."/>
            <person name="Liu K.-W."/>
            <person name="Li Z."/>
            <person name="Hsiao Y.-Y."/>
            <person name="Qi Y."/>
            <person name="Fu T."/>
            <person name="Tang G."/>
            <person name="Zhang D."/>
            <person name="Sun W.-H."/>
            <person name="Liu D.-K."/>
            <person name="Li Y."/>
            <person name="Chen G.-Z."/>
            <person name="Liu X.-D."/>
            <person name="Liao X.-Y."/>
            <person name="Jiang Y.-T."/>
            <person name="Yu X."/>
            <person name="Hao Y."/>
            <person name="Huang J."/>
            <person name="Zhao X.-W."/>
            <person name="Ke S."/>
            <person name="Chen Y.-Y."/>
            <person name="Wu W.-L."/>
            <person name="Hsu J.-L."/>
            <person name="Lin Y.-F."/>
            <person name="Huang M.-D."/>
            <person name="Li C.-Y."/>
            <person name="Huang L."/>
            <person name="Wang Z.-W."/>
            <person name="Zhao X."/>
            <person name="Zhong W.-Y."/>
            <person name="Peng D.-H."/>
            <person name="Ahmad S."/>
            <person name="Lan S."/>
            <person name="Zhang J.-S."/>
            <person name="Tsai W.-C."/>
            <person name="Van De Peer Y."/>
            <person name="Liu Z.-J."/>
        </authorList>
    </citation>
    <scope>NUCLEOTIDE SEQUENCE</scope>
    <source>
        <strain evidence="2">CP</strain>
        <tissue evidence="2">Leaves</tissue>
    </source>
</reference>
<protein>
    <recommendedName>
        <fullName evidence="4">Endonuclease/exonuclease/phosphatase domain-containing protein</fullName>
    </recommendedName>
</protein>
<keyword evidence="3" id="KW-1185">Reference proteome</keyword>
<name>A0AAV9DY05_ACOCL</name>
<evidence type="ECO:0000313" key="3">
    <source>
        <dbReference type="Proteomes" id="UP001180020"/>
    </source>
</evidence>
<reference evidence="2" key="1">
    <citation type="journal article" date="2023" name="Nat. Commun.">
        <title>Diploid and tetraploid genomes of Acorus and the evolution of monocots.</title>
        <authorList>
            <person name="Ma L."/>
            <person name="Liu K.W."/>
            <person name="Li Z."/>
            <person name="Hsiao Y.Y."/>
            <person name="Qi Y."/>
            <person name="Fu T."/>
            <person name="Tang G.D."/>
            <person name="Zhang D."/>
            <person name="Sun W.H."/>
            <person name="Liu D.K."/>
            <person name="Li Y."/>
            <person name="Chen G.Z."/>
            <person name="Liu X.D."/>
            <person name="Liao X.Y."/>
            <person name="Jiang Y.T."/>
            <person name="Yu X."/>
            <person name="Hao Y."/>
            <person name="Huang J."/>
            <person name="Zhao X.W."/>
            <person name="Ke S."/>
            <person name="Chen Y.Y."/>
            <person name="Wu W.L."/>
            <person name="Hsu J.L."/>
            <person name="Lin Y.F."/>
            <person name="Huang M.D."/>
            <person name="Li C.Y."/>
            <person name="Huang L."/>
            <person name="Wang Z.W."/>
            <person name="Zhao X."/>
            <person name="Zhong W.Y."/>
            <person name="Peng D.H."/>
            <person name="Ahmad S."/>
            <person name="Lan S."/>
            <person name="Zhang J.S."/>
            <person name="Tsai W.C."/>
            <person name="Van de Peer Y."/>
            <person name="Liu Z.J."/>
        </authorList>
    </citation>
    <scope>NUCLEOTIDE SEQUENCE</scope>
    <source>
        <strain evidence="2">CP</strain>
    </source>
</reference>
<dbReference type="SUPFAM" id="SSF56219">
    <property type="entry name" value="DNase I-like"/>
    <property type="match status" value="1"/>
</dbReference>
<sequence length="267" mass="30442">MDFVGIPGTGHVGGIMVCWKKSEPITCSLGANHAIYMIVNQPQGDSFLIVGVYANSHAEVRRRFWSETTDILNTGLPSVVAGDFNVLLDPADKKDLQSQLETFWAQRSRLQWVREGDRISNFFHAKLQRRRARNRITEIHTLQGQKVNSSEEIQRYAKEYFSDHWASKVEQHNELPPDILPKKFSNDMKEELVFPFSEYEIEEVVKRLPKNRAPGPDGYPKTSGKSITQQTRGPLHEQLIRCRSDDQTVRIPSGGLLVKSLEPTLDQ</sequence>
<dbReference type="AlphaFoldDB" id="A0AAV9DY05"/>
<feature type="compositionally biased region" description="Polar residues" evidence="1">
    <location>
        <begin position="223"/>
        <end position="232"/>
    </location>
</feature>
<dbReference type="Gene3D" id="3.60.10.10">
    <property type="entry name" value="Endonuclease/exonuclease/phosphatase"/>
    <property type="match status" value="1"/>
</dbReference>
<dbReference type="Proteomes" id="UP001180020">
    <property type="component" value="Unassembled WGS sequence"/>
</dbReference>
<accession>A0AAV9DY05</accession>
<comment type="caution">
    <text evidence="2">The sequence shown here is derived from an EMBL/GenBank/DDBJ whole genome shotgun (WGS) entry which is preliminary data.</text>
</comment>
<proteinExistence type="predicted"/>
<gene>
    <name evidence="2" type="ORF">QJS10_CPA10g01337</name>
</gene>
<evidence type="ECO:0000313" key="2">
    <source>
        <dbReference type="EMBL" id="KAK1305731.1"/>
    </source>
</evidence>